<evidence type="ECO:0000256" key="1">
    <source>
        <dbReference type="SAM" id="MobiDB-lite"/>
    </source>
</evidence>
<dbReference type="GeneID" id="127750374"/>
<feature type="region of interest" description="Disordered" evidence="1">
    <location>
        <begin position="92"/>
        <end position="134"/>
    </location>
</feature>
<accession>A0A9C6X2G2</accession>
<dbReference type="OrthoDB" id="21144at2759"/>
<dbReference type="AlphaFoldDB" id="A0A9C6X2G2"/>
<dbReference type="InterPro" id="IPR036388">
    <property type="entry name" value="WH-like_DNA-bd_sf"/>
</dbReference>
<evidence type="ECO:0000313" key="4">
    <source>
        <dbReference type="RefSeq" id="XP_052127914.1"/>
    </source>
</evidence>
<feature type="compositionally biased region" description="Low complexity" evidence="1">
    <location>
        <begin position="101"/>
        <end position="120"/>
    </location>
</feature>
<gene>
    <name evidence="4" type="primary">LOC127750374</name>
</gene>
<name>A0A9C6X2G2_FRAOC</name>
<feature type="domain" description="DEP" evidence="2">
    <location>
        <begin position="177"/>
        <end position="235"/>
    </location>
</feature>
<evidence type="ECO:0000259" key="2">
    <source>
        <dbReference type="PROSITE" id="PS50186"/>
    </source>
</evidence>
<dbReference type="KEGG" id="foc:127750374"/>
<sequence>MAATEWIAAIDKRPVDRSRRDADLIAHRLRRVEALDRLPSSILHQLALVGYYEDLEKGVTQKQGDHGSFREQLQDQQQEWLVCLGVPGVSGSERPSYTEATAPGTPSSPCTTPTVTSRRSASPDEPDPAKPITDAPGAQAIRIGFVLRHLLAAGFAPDSLRGALTLDGQVIFARGRRAWTGSDLVDWLIEVSGGLVRSRQQACAMWQCLLEEGVIVHGELHVCESPRAGFELVGE</sequence>
<dbReference type="RefSeq" id="XP_052127914.1">
    <property type="nucleotide sequence ID" value="XM_052271954.1"/>
</dbReference>
<evidence type="ECO:0000313" key="3">
    <source>
        <dbReference type="Proteomes" id="UP000504606"/>
    </source>
</evidence>
<keyword evidence="3" id="KW-1185">Reference proteome</keyword>
<proteinExistence type="predicted"/>
<dbReference type="InterPro" id="IPR000591">
    <property type="entry name" value="DEP_dom"/>
</dbReference>
<organism evidence="3 4">
    <name type="scientific">Frankliniella occidentalis</name>
    <name type="common">Western flower thrips</name>
    <name type="synonym">Euthrips occidentalis</name>
    <dbReference type="NCBI Taxonomy" id="133901"/>
    <lineage>
        <taxon>Eukaryota</taxon>
        <taxon>Metazoa</taxon>
        <taxon>Ecdysozoa</taxon>
        <taxon>Arthropoda</taxon>
        <taxon>Hexapoda</taxon>
        <taxon>Insecta</taxon>
        <taxon>Pterygota</taxon>
        <taxon>Neoptera</taxon>
        <taxon>Paraneoptera</taxon>
        <taxon>Thysanoptera</taxon>
        <taxon>Terebrantia</taxon>
        <taxon>Thripoidea</taxon>
        <taxon>Thripidae</taxon>
        <taxon>Frankliniella</taxon>
    </lineage>
</organism>
<dbReference type="Proteomes" id="UP000504606">
    <property type="component" value="Unplaced"/>
</dbReference>
<dbReference type="PROSITE" id="PS50186">
    <property type="entry name" value="DEP"/>
    <property type="match status" value="1"/>
</dbReference>
<dbReference type="SUPFAM" id="SSF46785">
    <property type="entry name" value="Winged helix' DNA-binding domain"/>
    <property type="match status" value="1"/>
</dbReference>
<protein>
    <submittedName>
        <fullName evidence="4">Rap guanine nucleotide exchange factor 4-like</fullName>
    </submittedName>
</protein>
<dbReference type="GO" id="GO:0035556">
    <property type="term" value="P:intracellular signal transduction"/>
    <property type="evidence" value="ECO:0007669"/>
    <property type="project" value="InterPro"/>
</dbReference>
<dbReference type="InterPro" id="IPR036390">
    <property type="entry name" value="WH_DNA-bd_sf"/>
</dbReference>
<dbReference type="Gene3D" id="1.10.10.10">
    <property type="entry name" value="Winged helix-like DNA-binding domain superfamily/Winged helix DNA-binding domain"/>
    <property type="match status" value="1"/>
</dbReference>
<reference evidence="4" key="1">
    <citation type="submission" date="2025-08" db="UniProtKB">
        <authorList>
            <consortium name="RefSeq"/>
        </authorList>
    </citation>
    <scope>IDENTIFICATION</scope>
    <source>
        <tissue evidence="4">Whole organism</tissue>
    </source>
</reference>